<keyword evidence="2" id="KW-1185">Reference proteome</keyword>
<organism evidence="1 2">
    <name type="scientific">Enterococcus florum</name>
    <dbReference type="NCBI Taxonomy" id="2480627"/>
    <lineage>
        <taxon>Bacteria</taxon>
        <taxon>Bacillati</taxon>
        <taxon>Bacillota</taxon>
        <taxon>Bacilli</taxon>
        <taxon>Lactobacillales</taxon>
        <taxon>Enterococcaceae</taxon>
        <taxon>Enterococcus</taxon>
    </lineage>
</organism>
<dbReference type="EMBL" id="BJCC01000003">
    <property type="protein sequence ID" value="GCF92499.1"/>
    <property type="molecule type" value="Genomic_DNA"/>
</dbReference>
<proteinExistence type="predicted"/>
<reference evidence="2" key="1">
    <citation type="submission" date="2019-02" db="EMBL/GenBank/DDBJ databases">
        <title>Draft genome sequence of Enterococcus sp. Gos25-1.</title>
        <authorList>
            <person name="Tanaka N."/>
            <person name="Shiwa Y."/>
            <person name="Fujita N."/>
        </authorList>
    </citation>
    <scope>NUCLEOTIDE SEQUENCE [LARGE SCALE GENOMIC DNA]</scope>
    <source>
        <strain evidence="2">Gos25-1</strain>
    </source>
</reference>
<protein>
    <submittedName>
        <fullName evidence="1">Uncharacterized protein</fullName>
    </submittedName>
</protein>
<evidence type="ECO:0000313" key="1">
    <source>
        <dbReference type="EMBL" id="GCF92499.1"/>
    </source>
</evidence>
<accession>A0A4V0WP37</accession>
<evidence type="ECO:0000313" key="2">
    <source>
        <dbReference type="Proteomes" id="UP000290567"/>
    </source>
</evidence>
<gene>
    <name evidence="1" type="ORF">NRIC_03900</name>
</gene>
<comment type="caution">
    <text evidence="1">The sequence shown here is derived from an EMBL/GenBank/DDBJ whole genome shotgun (WGS) entry which is preliminary data.</text>
</comment>
<dbReference type="Proteomes" id="UP000290567">
    <property type="component" value="Unassembled WGS sequence"/>
</dbReference>
<dbReference type="RefSeq" id="WP_146621007.1">
    <property type="nucleotide sequence ID" value="NZ_BJCC01000003.1"/>
</dbReference>
<name>A0A4V0WP37_9ENTE</name>
<dbReference type="AlphaFoldDB" id="A0A4V0WP37"/>
<sequence length="230" mass="26234">MEAIVQQLKDYCGCLPDNLEDTALEKAVKELIHLVSIMTCWTDDLCGTFLNGMRKEIFDAERINLCSCESGIFEFIPFYVPIYPETISAVLVEQDGLTDKVTEIDPTDIVYSETFEKIRINYQKYFTQDDCKCPQDAKIVVQYVAGYEELPECILPILCDLLQIVLDKLKCDCGSCQQCEKGEGVVIDFNDEVSPDLEDYLKELLIKNYQKQLGLISLCGRIHRIWGVLV</sequence>